<dbReference type="InterPro" id="IPR015421">
    <property type="entry name" value="PyrdxlP-dep_Trfase_major"/>
</dbReference>
<name>A0ABS2GEA9_9FIRM</name>
<proteinExistence type="inferred from homology"/>
<dbReference type="InterPro" id="IPR015422">
    <property type="entry name" value="PyrdxlP-dep_Trfase_small"/>
</dbReference>
<dbReference type="Gene3D" id="3.40.640.10">
    <property type="entry name" value="Type I PLP-dependent aspartate aminotransferase-like (Major domain)"/>
    <property type="match status" value="1"/>
</dbReference>
<protein>
    <recommendedName>
        <fullName evidence="6">Aminotransferase</fullName>
        <ecNumber evidence="6">2.6.1.-</ecNumber>
    </recommendedName>
</protein>
<keyword evidence="4 6" id="KW-0808">Transferase</keyword>
<reference evidence="8 9" key="1">
    <citation type="journal article" date="2021" name="Sci. Rep.">
        <title>The distribution of antibiotic resistance genes in chicken gut microbiota commensals.</title>
        <authorList>
            <person name="Juricova H."/>
            <person name="Matiasovicova J."/>
            <person name="Kubasova T."/>
            <person name="Cejkova D."/>
            <person name="Rychlik I."/>
        </authorList>
    </citation>
    <scope>NUCLEOTIDE SEQUENCE [LARGE SCALE GENOMIC DNA]</scope>
    <source>
        <strain evidence="8 9">An537</strain>
    </source>
</reference>
<dbReference type="PANTHER" id="PTHR46383">
    <property type="entry name" value="ASPARTATE AMINOTRANSFERASE"/>
    <property type="match status" value="1"/>
</dbReference>
<dbReference type="SUPFAM" id="SSF53383">
    <property type="entry name" value="PLP-dependent transferases"/>
    <property type="match status" value="1"/>
</dbReference>
<evidence type="ECO:0000256" key="4">
    <source>
        <dbReference type="ARBA" id="ARBA00022679"/>
    </source>
</evidence>
<evidence type="ECO:0000256" key="5">
    <source>
        <dbReference type="ARBA" id="ARBA00022898"/>
    </source>
</evidence>
<gene>
    <name evidence="8" type="ORF">H6A01_02270</name>
</gene>
<dbReference type="InterPro" id="IPR050596">
    <property type="entry name" value="AspAT/PAT-like"/>
</dbReference>
<evidence type="ECO:0000313" key="8">
    <source>
        <dbReference type="EMBL" id="MBM6912157.1"/>
    </source>
</evidence>
<dbReference type="EC" id="2.6.1.-" evidence="6"/>
<comment type="caution">
    <text evidence="8">The sequence shown here is derived from an EMBL/GenBank/DDBJ whole genome shotgun (WGS) entry which is preliminary data.</text>
</comment>
<keyword evidence="5" id="KW-0663">Pyridoxal phosphate</keyword>
<evidence type="ECO:0000313" key="9">
    <source>
        <dbReference type="Proteomes" id="UP000707138"/>
    </source>
</evidence>
<comment type="cofactor">
    <cofactor evidence="1 6">
        <name>pyridoxal 5'-phosphate</name>
        <dbReference type="ChEBI" id="CHEBI:597326"/>
    </cofactor>
</comment>
<evidence type="ECO:0000256" key="1">
    <source>
        <dbReference type="ARBA" id="ARBA00001933"/>
    </source>
</evidence>
<dbReference type="InterPro" id="IPR015424">
    <property type="entry name" value="PyrdxlP-dep_Trfase"/>
</dbReference>
<keyword evidence="9" id="KW-1185">Reference proteome</keyword>
<dbReference type="Gene3D" id="3.90.1150.10">
    <property type="entry name" value="Aspartate Aminotransferase, domain 1"/>
    <property type="match status" value="1"/>
</dbReference>
<comment type="similarity">
    <text evidence="2 6">Belongs to the class-I pyridoxal-phosphate-dependent aminotransferase family.</text>
</comment>
<dbReference type="InterPro" id="IPR004838">
    <property type="entry name" value="NHTrfase_class1_PyrdxlP-BS"/>
</dbReference>
<keyword evidence="3 6" id="KW-0032">Aminotransferase</keyword>
<organism evidence="8 9">
    <name type="scientific">Veillonella magna</name>
    <dbReference type="NCBI Taxonomy" id="464322"/>
    <lineage>
        <taxon>Bacteria</taxon>
        <taxon>Bacillati</taxon>
        <taxon>Bacillota</taxon>
        <taxon>Negativicutes</taxon>
        <taxon>Veillonellales</taxon>
        <taxon>Veillonellaceae</taxon>
        <taxon>Veillonella</taxon>
    </lineage>
</organism>
<dbReference type="CDD" id="cd00609">
    <property type="entry name" value="AAT_like"/>
    <property type="match status" value="1"/>
</dbReference>
<dbReference type="InterPro" id="IPR004839">
    <property type="entry name" value="Aminotransferase_I/II_large"/>
</dbReference>
<evidence type="ECO:0000259" key="7">
    <source>
        <dbReference type="Pfam" id="PF00155"/>
    </source>
</evidence>
<dbReference type="Proteomes" id="UP000707138">
    <property type="component" value="Unassembled WGS sequence"/>
</dbReference>
<dbReference type="EMBL" id="JACJLA010000003">
    <property type="protein sequence ID" value="MBM6912157.1"/>
    <property type="molecule type" value="Genomic_DNA"/>
</dbReference>
<dbReference type="Pfam" id="PF00155">
    <property type="entry name" value="Aminotran_1_2"/>
    <property type="match status" value="1"/>
</dbReference>
<dbReference type="PANTHER" id="PTHR46383:SF3">
    <property type="entry name" value="ASPARTATE AMINOTRANSFERASE-RELATED"/>
    <property type="match status" value="1"/>
</dbReference>
<evidence type="ECO:0000256" key="6">
    <source>
        <dbReference type="RuleBase" id="RU000481"/>
    </source>
</evidence>
<dbReference type="PROSITE" id="PS00105">
    <property type="entry name" value="AA_TRANSFER_CLASS_1"/>
    <property type="match status" value="1"/>
</dbReference>
<feature type="domain" description="Aminotransferase class I/classII large" evidence="7">
    <location>
        <begin position="31"/>
        <end position="379"/>
    </location>
</feature>
<sequence length="388" mass="42570">MDWTTKLSTTAQTLPPSGIRKFWEMAMSIDNVISLCVGEPDYAPPAKVIDSCIASLERRETNYTANAGLLPLRTAIRHWYHSRYGVDYTENEMMLTIGASEAIDLALRVLVNPGDDVLIPDPSYVAYPAEVHLMQANPIMVPTTLEEGFKLTPAALEKHITPKTRVLLMGYPSNPTGAILTHQDLEGIAEVVKKHDLIVVSDEIYSELTYDTTHVSIASFPGMKERTVILNGFSKAYAMTGLRIGFMCAPHEVIDAAIKIHQYSIVAPATPIQHGAITALTECDDAVIDMRNEYKARRELIVTGFKKMGLPVAVPQGAFYVFPDISSTGLSDEEFAEQLLLTKHVAVVPGSAFGACGKNRIRCSYASSRETIAIALQRIGEFVAEHSK</sequence>
<dbReference type="GO" id="GO:0008483">
    <property type="term" value="F:transaminase activity"/>
    <property type="evidence" value="ECO:0007669"/>
    <property type="project" value="UniProtKB-KW"/>
</dbReference>
<dbReference type="RefSeq" id="WP_205087415.1">
    <property type="nucleotide sequence ID" value="NZ_JACJLA010000003.1"/>
</dbReference>
<evidence type="ECO:0000256" key="2">
    <source>
        <dbReference type="ARBA" id="ARBA00007441"/>
    </source>
</evidence>
<evidence type="ECO:0000256" key="3">
    <source>
        <dbReference type="ARBA" id="ARBA00022576"/>
    </source>
</evidence>
<accession>A0ABS2GEA9</accession>